<feature type="region of interest" description="Disordered" evidence="1">
    <location>
        <begin position="112"/>
        <end position="139"/>
    </location>
</feature>
<dbReference type="OrthoDB" id="428577at2759"/>
<evidence type="ECO:0000259" key="2">
    <source>
        <dbReference type="PROSITE" id="PS50053"/>
    </source>
</evidence>
<evidence type="ECO:0000313" key="3">
    <source>
        <dbReference type="EMBL" id="CAA0824522.1"/>
    </source>
</evidence>
<comment type="caution">
    <text evidence="3">The sequence shown here is derived from an EMBL/GenBank/DDBJ whole genome shotgun (WGS) entry which is preliminary data.</text>
</comment>
<dbReference type="Gene3D" id="3.10.20.90">
    <property type="entry name" value="Phosphatidylinositol 3-kinase Catalytic Subunit, Chain A, domain 1"/>
    <property type="match status" value="1"/>
</dbReference>
<name>A0A9N7N6Z0_STRHE</name>
<keyword evidence="4" id="KW-1185">Reference proteome</keyword>
<organism evidence="3 4">
    <name type="scientific">Striga hermonthica</name>
    <name type="common">Purple witchweed</name>
    <name type="synonym">Buchnera hermonthica</name>
    <dbReference type="NCBI Taxonomy" id="68872"/>
    <lineage>
        <taxon>Eukaryota</taxon>
        <taxon>Viridiplantae</taxon>
        <taxon>Streptophyta</taxon>
        <taxon>Embryophyta</taxon>
        <taxon>Tracheophyta</taxon>
        <taxon>Spermatophyta</taxon>
        <taxon>Magnoliopsida</taxon>
        <taxon>eudicotyledons</taxon>
        <taxon>Gunneridae</taxon>
        <taxon>Pentapetalae</taxon>
        <taxon>asterids</taxon>
        <taxon>lamiids</taxon>
        <taxon>Lamiales</taxon>
        <taxon>Orobanchaceae</taxon>
        <taxon>Buchnereae</taxon>
        <taxon>Striga</taxon>
    </lineage>
</organism>
<reference evidence="3" key="1">
    <citation type="submission" date="2019-12" db="EMBL/GenBank/DDBJ databases">
        <authorList>
            <person name="Scholes J."/>
        </authorList>
    </citation>
    <scope>NUCLEOTIDE SEQUENCE</scope>
</reference>
<accession>A0A9N7N6Z0</accession>
<dbReference type="AlphaFoldDB" id="A0A9N7N6Z0"/>
<feature type="compositionally biased region" description="Polar residues" evidence="1">
    <location>
        <begin position="230"/>
        <end position="245"/>
    </location>
</feature>
<dbReference type="InterPro" id="IPR029071">
    <property type="entry name" value="Ubiquitin-like_domsf"/>
</dbReference>
<feature type="domain" description="Ubiquitin-like" evidence="2">
    <location>
        <begin position="280"/>
        <end position="348"/>
    </location>
</feature>
<feature type="region of interest" description="Disordered" evidence="1">
    <location>
        <begin position="1"/>
        <end position="54"/>
    </location>
</feature>
<gene>
    <name evidence="3" type="ORF">SHERM_21463</name>
</gene>
<dbReference type="Proteomes" id="UP001153555">
    <property type="component" value="Unassembled WGS sequence"/>
</dbReference>
<sequence>MHDSPNFKKSVHPKDGPPTTEATVCLEKTTPPPTKATNVGTEKAIPPPAQSQLTPPLIFKNTLTKNRPHVAMESDDEGEGPDDDVFVDVDSPIPNINMKGLVLCDSCTVGKTSSGGGGAATSPETTDARDALPRVGNDGPQFGSWMRAKIGIRTELGGSGFCWSAACWRVSGCCSGGTGVAGDEGGDDSIACSSTACSRGRTGCCSAVTRVSGCCSGGTGVAGDEEERTQSFWSSSKPTSGTGAANSGGRATGEIKWEVRPGGMLVQKRESNTNNEEGVITIRISTVSKWHHISIQPTSTFGELKVLLSLLTNLGTKEQRLLFKGKEREDDEHLHMVGVKDKDKVLMLEDPAIKERKLRGLARPEFIGPHNYRIITAN</sequence>
<dbReference type="InterPro" id="IPR000626">
    <property type="entry name" value="Ubiquitin-like_dom"/>
</dbReference>
<dbReference type="SUPFAM" id="SSF54236">
    <property type="entry name" value="Ubiquitin-like"/>
    <property type="match status" value="1"/>
</dbReference>
<evidence type="ECO:0000256" key="1">
    <source>
        <dbReference type="SAM" id="MobiDB-lite"/>
    </source>
</evidence>
<dbReference type="Pfam" id="PF00240">
    <property type="entry name" value="ubiquitin"/>
    <property type="match status" value="1"/>
</dbReference>
<proteinExistence type="predicted"/>
<protein>
    <submittedName>
        <fullName evidence="3">Ubiquitin-like superfamily protein</fullName>
    </submittedName>
</protein>
<evidence type="ECO:0000313" key="4">
    <source>
        <dbReference type="Proteomes" id="UP001153555"/>
    </source>
</evidence>
<dbReference type="PANTHER" id="PTHR47376">
    <property type="entry name" value="OS02G0597700 PROTEIN"/>
    <property type="match status" value="1"/>
</dbReference>
<dbReference type="EMBL" id="CACSLK010024742">
    <property type="protein sequence ID" value="CAA0824522.1"/>
    <property type="molecule type" value="Genomic_DNA"/>
</dbReference>
<feature type="region of interest" description="Disordered" evidence="1">
    <location>
        <begin position="222"/>
        <end position="254"/>
    </location>
</feature>
<dbReference type="PROSITE" id="PS50053">
    <property type="entry name" value="UBIQUITIN_2"/>
    <property type="match status" value="1"/>
</dbReference>